<feature type="transmembrane region" description="Helical" evidence="6">
    <location>
        <begin position="477"/>
        <end position="502"/>
    </location>
</feature>
<evidence type="ECO:0000256" key="1">
    <source>
        <dbReference type="ARBA" id="ARBA00004141"/>
    </source>
</evidence>
<keyword evidence="4 6" id="KW-0472">Membrane</keyword>
<sequence>MAAFEEFPDPDVILPRKRRSITINRPAFTELDFQEIHKENVKETKSLRTRFTKFLGKHKCSTKSAKACFFTLFPIFVWLPAYDVKRDLLGDFASGLTVGIMRLPQGMAYGLLATLAPVYGLYTVFFPALLYAMMGTSRHLSVGSFAVVSIMTAAAVDRVVEETRPAEGPYNEGLERAKIAASLAFLVGIFQLGLGVLRLGFVSTYLAEPLVRGFTTGAAFHVFNSQFKYLFGIEVTRYNGPFAIYKTFFFLFANLALTNVTELIIALVNLVALVTVKELQDKYKEKIKYPIPLELLAIILTTMVSHFASLEKKYGANVVGDIPTGLPTPELPSFSHMDSLITDAIIISIVTFSVSVSMGYIFAKRNNYEIDANQELVALGSMSVFGCFFVCYPAASSLSRSLLQEISGGKTQLASLFSCIFILFVLLFMGPLFYSLPKSCLAAIVVVALRGMFRQFRDIKVLWKYSKIDCMIWVVTWFSTMSLGVDYGLGVGVVFAIMTVIIRTQKPYCCLMGRIPGTDIYRDLSYYQSAKQIPGVMIFRMHSPLYYANADYVKASLYSKSQLNPVKILMARAKVESKKRKAERRTEKAEVRRRKKAGKKHTRLDEEEMSAMNVSDTTNHHLREDAIEVIDDNRNSNNRLGNGDHLSLEMAAEDKTHSLVLDLGSVSFLDTVGISALKSIIADYEKIGITVVMAHCKENVREMLLGSGFMEQVGLDRMFVTLHDAILQTANDQDVEDMREQNAWEHIPGGGGGDAACEIMAI</sequence>
<dbReference type="RefSeq" id="XP_038067576.1">
    <property type="nucleotide sequence ID" value="XM_038211648.1"/>
</dbReference>
<evidence type="ECO:0000256" key="4">
    <source>
        <dbReference type="ARBA" id="ARBA00023136"/>
    </source>
</evidence>
<keyword evidence="9" id="KW-1185">Reference proteome</keyword>
<feature type="region of interest" description="Disordered" evidence="5">
    <location>
        <begin position="579"/>
        <end position="604"/>
    </location>
</feature>
<protein>
    <recommendedName>
        <fullName evidence="7">STAS domain-containing protein</fullName>
    </recommendedName>
</protein>
<dbReference type="GO" id="GO:0055085">
    <property type="term" value="P:transmembrane transport"/>
    <property type="evidence" value="ECO:0007669"/>
    <property type="project" value="InterPro"/>
</dbReference>
<accession>A0A914AU36</accession>
<dbReference type="NCBIfam" id="TIGR00815">
    <property type="entry name" value="sulP"/>
    <property type="match status" value="1"/>
</dbReference>
<evidence type="ECO:0000313" key="8">
    <source>
        <dbReference type="EnsemblMetazoa" id="XP_038067575.1"/>
    </source>
</evidence>
<dbReference type="SUPFAM" id="SSF52091">
    <property type="entry name" value="SpoIIaa-like"/>
    <property type="match status" value="1"/>
</dbReference>
<feature type="transmembrane region" description="Helical" evidence="6">
    <location>
        <begin position="180"/>
        <end position="201"/>
    </location>
</feature>
<dbReference type="GO" id="GO:0016020">
    <property type="term" value="C:membrane"/>
    <property type="evidence" value="ECO:0007669"/>
    <property type="project" value="UniProtKB-SubCell"/>
</dbReference>
<dbReference type="RefSeq" id="XP_038067578.1">
    <property type="nucleotide sequence ID" value="XM_038211650.1"/>
</dbReference>
<dbReference type="InterPro" id="IPR001902">
    <property type="entry name" value="SLC26A/SulP_fam"/>
</dbReference>
<dbReference type="InterPro" id="IPR036513">
    <property type="entry name" value="STAS_dom_sf"/>
</dbReference>
<evidence type="ECO:0000313" key="9">
    <source>
        <dbReference type="Proteomes" id="UP000887568"/>
    </source>
</evidence>
<evidence type="ECO:0000256" key="3">
    <source>
        <dbReference type="ARBA" id="ARBA00022989"/>
    </source>
</evidence>
<dbReference type="Pfam" id="PF00916">
    <property type="entry name" value="Sulfate_transp"/>
    <property type="match status" value="1"/>
</dbReference>
<feature type="transmembrane region" description="Helical" evidence="6">
    <location>
        <begin position="109"/>
        <end position="134"/>
    </location>
</feature>
<dbReference type="OMA" id="KWHLLAN"/>
<proteinExistence type="predicted"/>
<evidence type="ECO:0000256" key="2">
    <source>
        <dbReference type="ARBA" id="ARBA00022692"/>
    </source>
</evidence>
<dbReference type="RefSeq" id="XP_038067575.1">
    <property type="nucleotide sequence ID" value="XM_038211647.1"/>
</dbReference>
<feature type="transmembrane region" description="Helical" evidence="6">
    <location>
        <begin position="287"/>
        <end position="308"/>
    </location>
</feature>
<dbReference type="GeneID" id="119737354"/>
<comment type="subcellular location">
    <subcellularLocation>
        <location evidence="1">Membrane</location>
        <topology evidence="1">Multi-pass membrane protein</topology>
    </subcellularLocation>
</comment>
<name>A0A914AU36_PATMI</name>
<dbReference type="AlphaFoldDB" id="A0A914AU36"/>
<reference evidence="8" key="1">
    <citation type="submission" date="2022-11" db="UniProtKB">
        <authorList>
            <consortium name="EnsemblMetazoa"/>
        </authorList>
    </citation>
    <scope>IDENTIFICATION</scope>
</reference>
<dbReference type="EnsemblMetazoa" id="XM_038211648.1">
    <property type="protein sequence ID" value="XP_038067576.1"/>
    <property type="gene ID" value="LOC119737354"/>
</dbReference>
<dbReference type="Pfam" id="PF01740">
    <property type="entry name" value="STAS"/>
    <property type="match status" value="1"/>
</dbReference>
<dbReference type="EnsemblMetazoa" id="XM_038211647.1">
    <property type="protein sequence ID" value="XP_038067575.1"/>
    <property type="gene ID" value="LOC119737354"/>
</dbReference>
<dbReference type="Gene3D" id="3.30.750.24">
    <property type="entry name" value="STAS domain"/>
    <property type="match status" value="1"/>
</dbReference>
<evidence type="ECO:0000259" key="7">
    <source>
        <dbReference type="PROSITE" id="PS50801"/>
    </source>
</evidence>
<dbReference type="InterPro" id="IPR011547">
    <property type="entry name" value="SLC26A/SulP_dom"/>
</dbReference>
<feature type="transmembrane region" description="Helical" evidence="6">
    <location>
        <begin position="248"/>
        <end position="275"/>
    </location>
</feature>
<dbReference type="InterPro" id="IPR002645">
    <property type="entry name" value="STAS_dom"/>
</dbReference>
<dbReference type="PANTHER" id="PTHR11814">
    <property type="entry name" value="SULFATE TRANSPORTER"/>
    <property type="match status" value="1"/>
</dbReference>
<dbReference type="OrthoDB" id="288203at2759"/>
<feature type="transmembrane region" description="Helical" evidence="6">
    <location>
        <begin position="340"/>
        <end position="363"/>
    </location>
</feature>
<dbReference type="PROSITE" id="PS50801">
    <property type="entry name" value="STAS"/>
    <property type="match status" value="1"/>
</dbReference>
<dbReference type="Proteomes" id="UP000887568">
    <property type="component" value="Unplaced"/>
</dbReference>
<feature type="transmembrane region" description="Helical" evidence="6">
    <location>
        <begin position="375"/>
        <end position="395"/>
    </location>
</feature>
<keyword evidence="3 6" id="KW-1133">Transmembrane helix</keyword>
<feature type="domain" description="STAS" evidence="7">
    <location>
        <begin position="526"/>
        <end position="729"/>
    </location>
</feature>
<dbReference type="EnsemblMetazoa" id="XM_038211650.1">
    <property type="protein sequence ID" value="XP_038067578.1"/>
    <property type="gene ID" value="LOC119737354"/>
</dbReference>
<keyword evidence="2 6" id="KW-0812">Transmembrane</keyword>
<evidence type="ECO:0000256" key="6">
    <source>
        <dbReference type="SAM" id="Phobius"/>
    </source>
</evidence>
<organism evidence="8 9">
    <name type="scientific">Patiria miniata</name>
    <name type="common">Bat star</name>
    <name type="synonym">Asterina miniata</name>
    <dbReference type="NCBI Taxonomy" id="46514"/>
    <lineage>
        <taxon>Eukaryota</taxon>
        <taxon>Metazoa</taxon>
        <taxon>Echinodermata</taxon>
        <taxon>Eleutherozoa</taxon>
        <taxon>Asterozoa</taxon>
        <taxon>Asteroidea</taxon>
        <taxon>Valvatacea</taxon>
        <taxon>Valvatida</taxon>
        <taxon>Asterinidae</taxon>
        <taxon>Patiria</taxon>
    </lineage>
</organism>
<dbReference type="RefSeq" id="XP_038067574.1">
    <property type="nucleotide sequence ID" value="XM_038211646.1"/>
</dbReference>
<feature type="compositionally biased region" description="Basic residues" evidence="5">
    <location>
        <begin position="591"/>
        <end position="602"/>
    </location>
</feature>
<evidence type="ECO:0000256" key="5">
    <source>
        <dbReference type="SAM" id="MobiDB-lite"/>
    </source>
</evidence>
<feature type="transmembrane region" description="Helical" evidence="6">
    <location>
        <begin position="415"/>
        <end position="433"/>
    </location>
</feature>
<dbReference type="CDD" id="cd07042">
    <property type="entry name" value="STAS_SulP_like_sulfate_transporter"/>
    <property type="match status" value="1"/>
</dbReference>
<dbReference type="EnsemblMetazoa" id="XM_038211646.1">
    <property type="protein sequence ID" value="XP_038067574.1"/>
    <property type="gene ID" value="LOC119737354"/>
</dbReference>